<feature type="domain" description="Methyltransferase type 11" evidence="2">
    <location>
        <begin position="65"/>
        <end position="162"/>
    </location>
</feature>
<evidence type="ECO:0000313" key="4">
    <source>
        <dbReference type="Proteomes" id="UP000292372"/>
    </source>
</evidence>
<dbReference type="InterPro" id="IPR013216">
    <property type="entry name" value="Methyltransf_11"/>
</dbReference>
<evidence type="ECO:0000259" key="2">
    <source>
        <dbReference type="Pfam" id="PF08241"/>
    </source>
</evidence>
<dbReference type="CDD" id="cd02440">
    <property type="entry name" value="AdoMet_MTases"/>
    <property type="match status" value="1"/>
</dbReference>
<dbReference type="InterPro" id="IPR029063">
    <property type="entry name" value="SAM-dependent_MTases_sf"/>
</dbReference>
<dbReference type="Pfam" id="PF08241">
    <property type="entry name" value="Methyltransf_11"/>
    <property type="match status" value="1"/>
</dbReference>
<proteinExistence type="predicted"/>
<gene>
    <name evidence="3" type="ORF">EYD46_00645</name>
</gene>
<dbReference type="OrthoDB" id="9810615at2"/>
<keyword evidence="3" id="KW-0808">Transferase</keyword>
<keyword evidence="1" id="KW-0812">Transmembrane</keyword>
<keyword evidence="1" id="KW-1133">Transmembrane helix</keyword>
<organism evidence="3 4">
    <name type="scientific">Hyunsoonleella pacifica</name>
    <dbReference type="NCBI Taxonomy" id="1080224"/>
    <lineage>
        <taxon>Bacteria</taxon>
        <taxon>Pseudomonadati</taxon>
        <taxon>Bacteroidota</taxon>
        <taxon>Flavobacteriia</taxon>
        <taxon>Flavobacteriales</taxon>
        <taxon>Flavobacteriaceae</taxon>
    </lineage>
</organism>
<comment type="caution">
    <text evidence="3">The sequence shown here is derived from an EMBL/GenBank/DDBJ whole genome shotgun (WGS) entry which is preliminary data.</text>
</comment>
<reference evidence="3 4" key="1">
    <citation type="journal article" date="2015" name="Int. J. Syst. Evol. Microbiol.">
        <title>Hyunsoonleella pacifica sp. nov., isolated from seawater of South Pacific Gyre.</title>
        <authorList>
            <person name="Gao X."/>
            <person name="Zhang Z."/>
            <person name="Dai X."/>
            <person name="Zhang X.H."/>
        </authorList>
    </citation>
    <scope>NUCLEOTIDE SEQUENCE [LARGE SCALE GENOMIC DNA]</scope>
    <source>
        <strain evidence="3 4">SW033</strain>
    </source>
</reference>
<dbReference type="SUPFAM" id="SSF53335">
    <property type="entry name" value="S-adenosyl-L-methionine-dependent methyltransferases"/>
    <property type="match status" value="1"/>
</dbReference>
<accession>A0A4Q9FRB8</accession>
<keyword evidence="1" id="KW-0472">Membrane</keyword>
<dbReference type="Proteomes" id="UP000292372">
    <property type="component" value="Unassembled WGS sequence"/>
</dbReference>
<dbReference type="GO" id="GO:0032259">
    <property type="term" value="P:methylation"/>
    <property type="evidence" value="ECO:0007669"/>
    <property type="project" value="UniProtKB-KW"/>
</dbReference>
<evidence type="ECO:0000313" key="3">
    <source>
        <dbReference type="EMBL" id="TBN18608.1"/>
    </source>
</evidence>
<dbReference type="Gene3D" id="3.40.50.150">
    <property type="entry name" value="Vaccinia Virus protein VP39"/>
    <property type="match status" value="1"/>
</dbReference>
<feature type="transmembrane region" description="Helical" evidence="1">
    <location>
        <begin position="159"/>
        <end position="181"/>
    </location>
</feature>
<keyword evidence="3" id="KW-0489">Methyltransferase</keyword>
<dbReference type="GO" id="GO:0008757">
    <property type="term" value="F:S-adenosylmethionine-dependent methyltransferase activity"/>
    <property type="evidence" value="ECO:0007669"/>
    <property type="project" value="InterPro"/>
</dbReference>
<protein>
    <submittedName>
        <fullName evidence="3">Class I SAM-dependent methyltransferase</fullName>
    </submittedName>
</protein>
<dbReference type="EMBL" id="SIRS01000001">
    <property type="protein sequence ID" value="TBN18608.1"/>
    <property type="molecule type" value="Genomic_DNA"/>
</dbReference>
<sequence length="291" mass="33697">MDALLNVIKKQTIMNKKQLINKSIEQFYNNSSEETRLNQGMGVFEFERNKTLIEKYIPKQCSTIIDVGGGTGKYAEWLAKKGHLIHLVDPINKHIKLAQNRAHKLKNKFTVNYGEARKLEFPNNFADLIILHGPLYHLQKREDRALCIKEAKRILKNNGIILGFAINYTASTLVGLLNGYIHKKPFLNMCREELTTGLHHQPNEFPWILAEAYYHRPEQLKEEFINQQLHHINLHAVEGITWLDKDFFLSMANSNRKETLLQLLNITETDDALLAFSPHIMIATKKLPYEL</sequence>
<evidence type="ECO:0000256" key="1">
    <source>
        <dbReference type="SAM" id="Phobius"/>
    </source>
</evidence>
<keyword evidence="4" id="KW-1185">Reference proteome</keyword>
<name>A0A4Q9FRB8_9FLAO</name>
<dbReference type="AlphaFoldDB" id="A0A4Q9FRB8"/>